<reference evidence="2" key="1">
    <citation type="journal article" date="2020" name="Fungal Divers.">
        <title>Resolving the Mortierellaceae phylogeny through synthesis of multi-gene phylogenetics and phylogenomics.</title>
        <authorList>
            <person name="Vandepol N."/>
            <person name="Liber J."/>
            <person name="Desiro A."/>
            <person name="Na H."/>
            <person name="Kennedy M."/>
            <person name="Barry K."/>
            <person name="Grigoriev I.V."/>
            <person name="Miller A.N."/>
            <person name="O'Donnell K."/>
            <person name="Stajich J.E."/>
            <person name="Bonito G."/>
        </authorList>
    </citation>
    <scope>NUCLEOTIDE SEQUENCE</scope>
    <source>
        <strain evidence="2">NRRL 6426</strain>
    </source>
</reference>
<dbReference type="Proteomes" id="UP000748756">
    <property type="component" value="Unassembled WGS sequence"/>
</dbReference>
<feature type="compositionally biased region" description="Low complexity" evidence="1">
    <location>
        <begin position="219"/>
        <end position="254"/>
    </location>
</feature>
<feature type="region of interest" description="Disordered" evidence="1">
    <location>
        <begin position="303"/>
        <end position="412"/>
    </location>
</feature>
<feature type="region of interest" description="Disordered" evidence="1">
    <location>
        <begin position="62"/>
        <end position="83"/>
    </location>
</feature>
<name>A0A9P5R899_9FUNG</name>
<feature type="compositionally biased region" description="Polar residues" evidence="1">
    <location>
        <begin position="391"/>
        <end position="412"/>
    </location>
</feature>
<protein>
    <submittedName>
        <fullName evidence="2">Uncharacterized protein</fullName>
    </submittedName>
</protein>
<organism evidence="2 3">
    <name type="scientific">Linnemannia schmuckeri</name>
    <dbReference type="NCBI Taxonomy" id="64567"/>
    <lineage>
        <taxon>Eukaryota</taxon>
        <taxon>Fungi</taxon>
        <taxon>Fungi incertae sedis</taxon>
        <taxon>Mucoromycota</taxon>
        <taxon>Mortierellomycotina</taxon>
        <taxon>Mortierellomycetes</taxon>
        <taxon>Mortierellales</taxon>
        <taxon>Mortierellaceae</taxon>
        <taxon>Linnemannia</taxon>
    </lineage>
</organism>
<keyword evidence="3" id="KW-1185">Reference proteome</keyword>
<dbReference type="OrthoDB" id="5584247at2759"/>
<dbReference type="EMBL" id="JAAAUQ010002298">
    <property type="protein sequence ID" value="KAF9125161.1"/>
    <property type="molecule type" value="Genomic_DNA"/>
</dbReference>
<evidence type="ECO:0000256" key="1">
    <source>
        <dbReference type="SAM" id="MobiDB-lite"/>
    </source>
</evidence>
<feature type="region of interest" description="Disordered" evidence="1">
    <location>
        <begin position="434"/>
        <end position="458"/>
    </location>
</feature>
<feature type="compositionally biased region" description="Low complexity" evidence="1">
    <location>
        <begin position="185"/>
        <end position="199"/>
    </location>
</feature>
<feature type="region of interest" description="Disordered" evidence="1">
    <location>
        <begin position="161"/>
        <end position="263"/>
    </location>
</feature>
<feature type="compositionally biased region" description="Low complexity" evidence="1">
    <location>
        <begin position="65"/>
        <end position="80"/>
    </location>
</feature>
<gene>
    <name evidence="2" type="ORF">BG015_004944</name>
</gene>
<accession>A0A9P5R899</accession>
<evidence type="ECO:0000313" key="2">
    <source>
        <dbReference type="EMBL" id="KAF9125161.1"/>
    </source>
</evidence>
<dbReference type="AlphaFoldDB" id="A0A9P5R899"/>
<feature type="compositionally biased region" description="Polar residues" evidence="1">
    <location>
        <begin position="161"/>
        <end position="171"/>
    </location>
</feature>
<proteinExistence type="predicted"/>
<comment type="caution">
    <text evidence="2">The sequence shown here is derived from an EMBL/GenBank/DDBJ whole genome shotgun (WGS) entry which is preliminary data.</text>
</comment>
<feature type="compositionally biased region" description="Polar residues" evidence="1">
    <location>
        <begin position="338"/>
        <end position="371"/>
    </location>
</feature>
<feature type="compositionally biased region" description="Polar residues" evidence="1">
    <location>
        <begin position="303"/>
        <end position="312"/>
    </location>
</feature>
<sequence>MELELAAYEAQAAALGFGVRGLEDEKGSTHKKQPSVTADMYEPHWSAVNRYLEMSSADGSSIIDPAAGATSSTNPSPTTPHQHYDLTRQYLHDTKETSDPILMVHNALKNPSAPPLQQQLQKQQQGHFPVAVQKVQHVRLPGAVPASWAHPSELETQSGTAFGVSEGTSTGAHPLTSAAKRAPSGARAKAKAGVTGTGAPSSLSKDAGIVMNAEQRVDTNGSSTTKTTTTTENTETSTGTVARAATAAPRRAMTSGSSGVTKEDLQRSAERIYYKYLIPQAEKRVRIPGEVRQRVAMLMDSKMMSQGGSQPSLAAGSVGIEGSGGVGPSSPVLKRKNNLGSPTTTSAPQLSSSPYPTNEKSANSKYYSVSESVPHLLPSPTSSSKEKQQKNRLSSSSHHQRGPTNASPLQQPDQDLGLVFAEAREVVFEGADPDIHRSIPMHDVPIQHLPDPGSHGRQ</sequence>
<evidence type="ECO:0000313" key="3">
    <source>
        <dbReference type="Proteomes" id="UP000748756"/>
    </source>
</evidence>